<dbReference type="HOGENOM" id="CLU_2689592_0_0_1"/>
<sequence length="74" mass="8654">MPPIPGEHWKFYYILICFFAFNSLQMSLFFVLSEGVLSSCNPPVRKSAFQPFDRFLIQPPLPCNIGWKQRDRAD</sequence>
<evidence type="ECO:0000256" key="1">
    <source>
        <dbReference type="SAM" id="Phobius"/>
    </source>
</evidence>
<reference evidence="2 3" key="1">
    <citation type="journal article" date="2010" name="Nature">
        <title>Perigord black truffle genome uncovers evolutionary origins and mechanisms of symbiosis.</title>
        <authorList>
            <person name="Martin F."/>
            <person name="Kohler A."/>
            <person name="Murat C."/>
            <person name="Balestrini R."/>
            <person name="Coutinho P.M."/>
            <person name="Jaillon O."/>
            <person name="Montanini B."/>
            <person name="Morin E."/>
            <person name="Noel B."/>
            <person name="Percudani R."/>
            <person name="Porcel B."/>
            <person name="Rubini A."/>
            <person name="Amicucci A."/>
            <person name="Amselem J."/>
            <person name="Anthouard V."/>
            <person name="Arcioni S."/>
            <person name="Artiguenave F."/>
            <person name="Aury J.M."/>
            <person name="Ballario P."/>
            <person name="Bolchi A."/>
            <person name="Brenna A."/>
            <person name="Brun A."/>
            <person name="Buee M."/>
            <person name="Cantarel B."/>
            <person name="Chevalier G."/>
            <person name="Couloux A."/>
            <person name="Da Silva C."/>
            <person name="Denoeud F."/>
            <person name="Duplessis S."/>
            <person name="Ghignone S."/>
            <person name="Hilselberger B."/>
            <person name="Iotti M."/>
            <person name="Marcais B."/>
            <person name="Mello A."/>
            <person name="Miranda M."/>
            <person name="Pacioni G."/>
            <person name="Quesneville H."/>
            <person name="Riccioni C."/>
            <person name="Ruotolo R."/>
            <person name="Splivallo R."/>
            <person name="Stocchi V."/>
            <person name="Tisserant E."/>
            <person name="Viscomi A.R."/>
            <person name="Zambonelli A."/>
            <person name="Zampieri E."/>
            <person name="Henrissat B."/>
            <person name="Lebrun M.H."/>
            <person name="Paolocci F."/>
            <person name="Bonfante P."/>
            <person name="Ottonello S."/>
            <person name="Wincker P."/>
        </authorList>
    </citation>
    <scope>NUCLEOTIDE SEQUENCE [LARGE SCALE GENOMIC DNA]</scope>
    <source>
        <strain evidence="2 3">Mel28</strain>
    </source>
</reference>
<protein>
    <submittedName>
        <fullName evidence="2">(Perigord truffle) hypothetical protein</fullName>
    </submittedName>
</protein>
<proteinExistence type="predicted"/>
<keyword evidence="1" id="KW-0472">Membrane</keyword>
<dbReference type="EMBL" id="FN430142">
    <property type="protein sequence ID" value="CAZ82457.1"/>
    <property type="molecule type" value="Genomic_DNA"/>
</dbReference>
<organism evidence="2 3">
    <name type="scientific">Tuber melanosporum (strain Mel28)</name>
    <name type="common">Perigord black truffle</name>
    <dbReference type="NCBI Taxonomy" id="656061"/>
    <lineage>
        <taxon>Eukaryota</taxon>
        <taxon>Fungi</taxon>
        <taxon>Dikarya</taxon>
        <taxon>Ascomycota</taxon>
        <taxon>Pezizomycotina</taxon>
        <taxon>Pezizomycetes</taxon>
        <taxon>Pezizales</taxon>
        <taxon>Tuberaceae</taxon>
        <taxon>Tuber</taxon>
    </lineage>
</organism>
<gene>
    <name evidence="2" type="ORF">GSTUM_00006061001</name>
</gene>
<dbReference type="InParanoid" id="D5GD64"/>
<dbReference type="KEGG" id="tml:GSTUM_00006061001"/>
<accession>D5GD64</accession>
<evidence type="ECO:0000313" key="2">
    <source>
        <dbReference type="EMBL" id="CAZ82457.1"/>
    </source>
</evidence>
<keyword evidence="1" id="KW-0812">Transmembrane</keyword>
<feature type="transmembrane region" description="Helical" evidence="1">
    <location>
        <begin position="12"/>
        <end position="32"/>
    </location>
</feature>
<keyword evidence="1" id="KW-1133">Transmembrane helix</keyword>
<evidence type="ECO:0000313" key="3">
    <source>
        <dbReference type="Proteomes" id="UP000006911"/>
    </source>
</evidence>
<keyword evidence="3" id="KW-1185">Reference proteome</keyword>
<dbReference type="Proteomes" id="UP000006911">
    <property type="component" value="Unassembled WGS sequence"/>
</dbReference>
<name>D5GD64_TUBMM</name>
<dbReference type="AlphaFoldDB" id="D5GD64"/>